<dbReference type="EMBL" id="JANIIC010000098">
    <property type="protein sequence ID" value="MCQ8835972.1"/>
    <property type="molecule type" value="Genomic_DNA"/>
</dbReference>
<name>A0A9X2M5T1_STRMQ</name>
<sequence>MGHHQTARTGQGRLVPPVCFPDRFGSLQHARDWCDGLLTYYNHEHRHSAISLHTPASVHFGTADLVREQRAVTLAQAYAAHPERFGRRPQPPKLPTTVWINEPQPETEPQKQNS</sequence>
<dbReference type="InterPro" id="IPR012337">
    <property type="entry name" value="RNaseH-like_sf"/>
</dbReference>
<gene>
    <name evidence="2" type="ORF">NQU54_44905</name>
</gene>
<evidence type="ECO:0000313" key="3">
    <source>
        <dbReference type="Proteomes" id="UP001142400"/>
    </source>
</evidence>
<feature type="region of interest" description="Disordered" evidence="1">
    <location>
        <begin position="82"/>
        <end position="114"/>
    </location>
</feature>
<evidence type="ECO:0000256" key="1">
    <source>
        <dbReference type="SAM" id="MobiDB-lite"/>
    </source>
</evidence>
<protein>
    <recommendedName>
        <fullName evidence="4">Transposase</fullName>
    </recommendedName>
</protein>
<comment type="caution">
    <text evidence="2">The sequence shown here is derived from an EMBL/GenBank/DDBJ whole genome shotgun (WGS) entry which is preliminary data.</text>
</comment>
<dbReference type="RefSeq" id="WP_257636061.1">
    <property type="nucleotide sequence ID" value="NZ_JANIIC010000098.1"/>
</dbReference>
<dbReference type="AlphaFoldDB" id="A0A9X2M5T1"/>
<reference evidence="2" key="1">
    <citation type="submission" date="2022-06" db="EMBL/GenBank/DDBJ databases">
        <title>WGS of actinobacteria.</title>
        <authorList>
            <person name="Thawai C."/>
        </authorList>
    </citation>
    <scope>NUCLEOTIDE SEQUENCE</scope>
    <source>
        <strain evidence="2">DSM 42010</strain>
    </source>
</reference>
<organism evidence="2 3">
    <name type="scientific">Streptomyces malaysiensis subsp. samsunensis</name>
    <dbReference type="NCBI Taxonomy" id="459658"/>
    <lineage>
        <taxon>Bacteria</taxon>
        <taxon>Bacillati</taxon>
        <taxon>Actinomycetota</taxon>
        <taxon>Actinomycetes</taxon>
        <taxon>Kitasatosporales</taxon>
        <taxon>Streptomycetaceae</taxon>
        <taxon>Streptomyces</taxon>
        <taxon>Streptomyces violaceusniger group</taxon>
    </lineage>
</organism>
<dbReference type="Proteomes" id="UP001142400">
    <property type="component" value="Unassembled WGS sequence"/>
</dbReference>
<proteinExistence type="predicted"/>
<keyword evidence="3" id="KW-1185">Reference proteome</keyword>
<accession>A0A9X2M5T1</accession>
<evidence type="ECO:0008006" key="4">
    <source>
        <dbReference type="Google" id="ProtNLM"/>
    </source>
</evidence>
<evidence type="ECO:0000313" key="2">
    <source>
        <dbReference type="EMBL" id="MCQ8835972.1"/>
    </source>
</evidence>
<dbReference type="SUPFAM" id="SSF53098">
    <property type="entry name" value="Ribonuclease H-like"/>
    <property type="match status" value="1"/>
</dbReference>